<organism evidence="1 2">
    <name type="scientific">Trapa natans</name>
    <name type="common">Water chestnut</name>
    <dbReference type="NCBI Taxonomy" id="22666"/>
    <lineage>
        <taxon>Eukaryota</taxon>
        <taxon>Viridiplantae</taxon>
        <taxon>Streptophyta</taxon>
        <taxon>Embryophyta</taxon>
        <taxon>Tracheophyta</taxon>
        <taxon>Spermatophyta</taxon>
        <taxon>Magnoliopsida</taxon>
        <taxon>eudicotyledons</taxon>
        <taxon>Gunneridae</taxon>
        <taxon>Pentapetalae</taxon>
        <taxon>rosids</taxon>
        <taxon>malvids</taxon>
        <taxon>Myrtales</taxon>
        <taxon>Lythraceae</taxon>
        <taxon>Trapa</taxon>
    </lineage>
</organism>
<accession>A0AAN7LZH5</accession>
<protein>
    <submittedName>
        <fullName evidence="1">Uncharacterized protein</fullName>
    </submittedName>
</protein>
<name>A0AAN7LZH5_TRANT</name>
<comment type="caution">
    <text evidence="1">The sequence shown here is derived from an EMBL/GenBank/DDBJ whole genome shotgun (WGS) entry which is preliminary data.</text>
</comment>
<dbReference type="Proteomes" id="UP001346149">
    <property type="component" value="Unassembled WGS sequence"/>
</dbReference>
<keyword evidence="2" id="KW-1185">Reference proteome</keyword>
<gene>
    <name evidence="1" type="ORF">SAY86_020402</name>
</gene>
<reference evidence="1 2" key="1">
    <citation type="journal article" date="2023" name="Hortic Res">
        <title>Pangenome of water caltrop reveals structural variations and asymmetric subgenome divergence after allopolyploidization.</title>
        <authorList>
            <person name="Zhang X."/>
            <person name="Chen Y."/>
            <person name="Wang L."/>
            <person name="Yuan Y."/>
            <person name="Fang M."/>
            <person name="Shi L."/>
            <person name="Lu R."/>
            <person name="Comes H.P."/>
            <person name="Ma Y."/>
            <person name="Chen Y."/>
            <person name="Huang G."/>
            <person name="Zhou Y."/>
            <person name="Zheng Z."/>
            <person name="Qiu Y."/>
        </authorList>
    </citation>
    <scope>NUCLEOTIDE SEQUENCE [LARGE SCALE GENOMIC DNA]</scope>
    <source>
        <strain evidence="1">F231</strain>
    </source>
</reference>
<proteinExistence type="predicted"/>
<evidence type="ECO:0000313" key="2">
    <source>
        <dbReference type="Proteomes" id="UP001346149"/>
    </source>
</evidence>
<dbReference type="EMBL" id="JAXQNO010000011">
    <property type="protein sequence ID" value="KAK4789083.1"/>
    <property type="molecule type" value="Genomic_DNA"/>
</dbReference>
<evidence type="ECO:0000313" key="1">
    <source>
        <dbReference type="EMBL" id="KAK4789083.1"/>
    </source>
</evidence>
<sequence>MGGLFPKLLSKEGSRKGTMEGKAGKAFLRVSICKPLRSCCCCCLCHGDSGHLPSRNPYPNP</sequence>
<dbReference type="AlphaFoldDB" id="A0AAN7LZH5"/>